<dbReference type="AlphaFoldDB" id="A0A8H2M7I3"/>
<proteinExistence type="predicted"/>
<dbReference type="SUPFAM" id="SSF53756">
    <property type="entry name" value="UDP-Glycosyltransferase/glycogen phosphorylase"/>
    <property type="match status" value="1"/>
</dbReference>
<comment type="caution">
    <text evidence="2">The sequence shown here is derived from an EMBL/GenBank/DDBJ whole genome shotgun (WGS) entry which is preliminary data.</text>
</comment>
<dbReference type="PANTHER" id="PTHR36836">
    <property type="entry name" value="COLANIC ACID BIOSYNTHESIS PROTEIN WCAK"/>
    <property type="match status" value="1"/>
</dbReference>
<dbReference type="EMBL" id="CAACYI010000001">
    <property type="protein sequence ID" value="VFB15720.1"/>
    <property type="molecule type" value="Genomic_DNA"/>
</dbReference>
<accession>A0A8H2M7I3</accession>
<keyword evidence="3" id="KW-1185">Reference proteome</keyword>
<dbReference type="Proteomes" id="UP000377798">
    <property type="component" value="Unassembled WGS sequence"/>
</dbReference>
<evidence type="ECO:0000313" key="2">
    <source>
        <dbReference type="EMBL" id="VFB15720.1"/>
    </source>
</evidence>
<dbReference type="Pfam" id="PF04230">
    <property type="entry name" value="PS_pyruv_trans"/>
    <property type="match status" value="1"/>
</dbReference>
<dbReference type="InterPro" id="IPR007345">
    <property type="entry name" value="Polysacch_pyruvyl_Trfase"/>
</dbReference>
<dbReference type="NCBIfam" id="TIGR03609">
    <property type="entry name" value="S_layer_CsaB"/>
    <property type="match status" value="1"/>
</dbReference>
<dbReference type="RefSeq" id="WP_131748122.1">
    <property type="nucleotide sequence ID" value="NZ_CAACYI010000001.1"/>
</dbReference>
<dbReference type="PANTHER" id="PTHR36836:SF1">
    <property type="entry name" value="COLANIC ACID BIOSYNTHESIS PROTEIN WCAK"/>
    <property type="match status" value="1"/>
</dbReference>
<evidence type="ECO:0000259" key="1">
    <source>
        <dbReference type="Pfam" id="PF04230"/>
    </source>
</evidence>
<name>A0A8H2M7I3_9FIRM</name>
<feature type="domain" description="Polysaccharide pyruvyl transferase" evidence="1">
    <location>
        <begin position="14"/>
        <end position="298"/>
    </location>
</feature>
<evidence type="ECO:0000313" key="3">
    <source>
        <dbReference type="Proteomes" id="UP000377798"/>
    </source>
</evidence>
<protein>
    <submittedName>
        <fullName evidence="2">Colanic acid biosynthesis protein</fullName>
    </submittedName>
</protein>
<reference evidence="2 3" key="1">
    <citation type="submission" date="2019-02" db="EMBL/GenBank/DDBJ databases">
        <authorList>
            <consortium name="Pathogen Informatics"/>
        </authorList>
    </citation>
    <scope>NUCLEOTIDE SEQUENCE [LARGE SCALE GENOMIC DNA]</scope>
    <source>
        <strain evidence="2 3">3012STDY7089603</strain>
    </source>
</reference>
<sequence>MTKLLFSGYYGFDNSGDDAILEAILKDVRADKKFDITVMSNNPKKTSRHYKVKAVDRFYLKDVIGSIKNCDILISGGGSLLQDVTSTRSLYYYLGLIVLAKFFKKKVYLLANGIGPIQSSFNRWLTARVLNRVDMITLRDQMSYDFVQEIGVHKPKIKVTADPVYKLNPIQGSQRQDLFRHLGIDPDLGYIGLALRDWPQPQDLKDRFQDLMTSLLDRGHHLLLLPLFYPNDADYFKELMEGLDPDQLSRVKLIDEKISVAQMLACVDCLKAFIPMRLHGLIYGISRTIPTVPISYDPKVDGLAKDLDMKACFHIDDFKVEDVVREVEGVINNQEVVDFLQEKKKILQEKTDENRQILEELLEE</sequence>
<dbReference type="InterPro" id="IPR019896">
    <property type="entry name" value="Polysacch_pyruvyl_Trfase_CsaB"/>
</dbReference>
<gene>
    <name evidence="2" type="ORF">NCTC13150_00222</name>
</gene>
<organism evidence="2 3">
    <name type="scientific">Urinicoccus massiliensis</name>
    <dbReference type="NCBI Taxonomy" id="1723382"/>
    <lineage>
        <taxon>Bacteria</taxon>
        <taxon>Bacillati</taxon>
        <taxon>Bacillota</taxon>
        <taxon>Tissierellia</taxon>
        <taxon>Tissierellales</taxon>
        <taxon>Peptoniphilaceae</taxon>
        <taxon>Urinicoccus</taxon>
    </lineage>
</organism>